<dbReference type="Pfam" id="PF00550">
    <property type="entry name" value="PP-binding"/>
    <property type="match status" value="1"/>
</dbReference>
<keyword evidence="1" id="KW-0596">Phosphopantetheine</keyword>
<dbReference type="EMBL" id="JBDLYL010000072">
    <property type="protein sequence ID" value="MEN8643078.1"/>
    <property type="molecule type" value="Genomic_DNA"/>
</dbReference>
<evidence type="ECO:0000256" key="2">
    <source>
        <dbReference type="ARBA" id="ARBA00022553"/>
    </source>
</evidence>
<proteinExistence type="predicted"/>
<keyword evidence="5" id="KW-1185">Reference proteome</keyword>
<reference evidence="4 5" key="1">
    <citation type="submission" date="2024-05" db="EMBL/GenBank/DDBJ databases">
        <title>Sequence of Lycoming College course isolates.</title>
        <authorList>
            <person name="Reigle C.A."/>
            <person name="Newman J.D."/>
        </authorList>
    </citation>
    <scope>NUCLEOTIDE SEQUENCE [LARGE SCALE GENOMIC DNA]</scope>
    <source>
        <strain evidence="4 5">CAR-09</strain>
    </source>
</reference>
<dbReference type="PANTHER" id="PTHR45527:SF14">
    <property type="entry name" value="PLIPASTATIN SYNTHASE SUBUNIT B"/>
    <property type="match status" value="1"/>
</dbReference>
<feature type="non-terminal residue" evidence="4">
    <location>
        <position position="167"/>
    </location>
</feature>
<dbReference type="InterPro" id="IPR009081">
    <property type="entry name" value="PP-bd_ACP"/>
</dbReference>
<dbReference type="InterPro" id="IPR036736">
    <property type="entry name" value="ACP-like_sf"/>
</dbReference>
<feature type="domain" description="Carrier" evidence="3">
    <location>
        <begin position="97"/>
        <end position="167"/>
    </location>
</feature>
<protein>
    <submittedName>
        <fullName evidence="4">Phosphopantetheine-binding protein</fullName>
    </submittedName>
</protein>
<evidence type="ECO:0000256" key="1">
    <source>
        <dbReference type="ARBA" id="ARBA00022450"/>
    </source>
</evidence>
<keyword evidence="2" id="KW-0597">Phosphoprotein</keyword>
<accession>A0ABV0DMG6</accession>
<sequence length="167" mass="18192">IELGEIETRLQQQAGVREAVVLAVEGASGHQLVGYLVATAMLDSEQVKAALREQLPEYMVPAHLLQLPALPLTPNGKLDRKALPLPDLESAQADYQAPATDLEQRIAAIWQDVLKLERIGARDNFFELGGDSIISLQVVSRARQAGIHFTPKQLFQHQTVQGLAAVA</sequence>
<dbReference type="SUPFAM" id="SSF56801">
    <property type="entry name" value="Acetyl-CoA synthetase-like"/>
    <property type="match status" value="1"/>
</dbReference>
<dbReference type="Gene3D" id="1.10.1200.10">
    <property type="entry name" value="ACP-like"/>
    <property type="match status" value="1"/>
</dbReference>
<organism evidence="4 5">
    <name type="scientific">Pseudomonas sichuanensis</name>
    <dbReference type="NCBI Taxonomy" id="2213015"/>
    <lineage>
        <taxon>Bacteria</taxon>
        <taxon>Pseudomonadati</taxon>
        <taxon>Pseudomonadota</taxon>
        <taxon>Gammaproteobacteria</taxon>
        <taxon>Pseudomonadales</taxon>
        <taxon>Pseudomonadaceae</taxon>
        <taxon>Pseudomonas</taxon>
    </lineage>
</organism>
<dbReference type="PROSITE" id="PS50075">
    <property type="entry name" value="CARRIER"/>
    <property type="match status" value="1"/>
</dbReference>
<dbReference type="RefSeq" id="WP_347151886.1">
    <property type="nucleotide sequence ID" value="NZ_JBDLYL010000072.1"/>
</dbReference>
<dbReference type="Gene3D" id="3.30.300.30">
    <property type="match status" value="1"/>
</dbReference>
<dbReference type="InterPro" id="IPR025110">
    <property type="entry name" value="AMP-bd_C"/>
</dbReference>
<feature type="non-terminal residue" evidence="4">
    <location>
        <position position="1"/>
    </location>
</feature>
<evidence type="ECO:0000313" key="5">
    <source>
        <dbReference type="Proteomes" id="UP001424532"/>
    </source>
</evidence>
<dbReference type="InterPro" id="IPR006162">
    <property type="entry name" value="Ppantetheine_attach_site"/>
</dbReference>
<gene>
    <name evidence="4" type="ORF">ABFE88_25815</name>
</gene>
<dbReference type="Pfam" id="PF13193">
    <property type="entry name" value="AMP-binding_C"/>
    <property type="match status" value="1"/>
</dbReference>
<evidence type="ECO:0000313" key="4">
    <source>
        <dbReference type="EMBL" id="MEN8643078.1"/>
    </source>
</evidence>
<dbReference type="SUPFAM" id="SSF47336">
    <property type="entry name" value="ACP-like"/>
    <property type="match status" value="1"/>
</dbReference>
<name>A0ABV0DMG6_9PSED</name>
<dbReference type="PANTHER" id="PTHR45527">
    <property type="entry name" value="NONRIBOSOMAL PEPTIDE SYNTHETASE"/>
    <property type="match status" value="1"/>
</dbReference>
<dbReference type="Proteomes" id="UP001424532">
    <property type="component" value="Unassembled WGS sequence"/>
</dbReference>
<comment type="caution">
    <text evidence="4">The sequence shown here is derived from an EMBL/GenBank/DDBJ whole genome shotgun (WGS) entry which is preliminary data.</text>
</comment>
<dbReference type="InterPro" id="IPR045851">
    <property type="entry name" value="AMP-bd_C_sf"/>
</dbReference>
<evidence type="ECO:0000259" key="3">
    <source>
        <dbReference type="PROSITE" id="PS50075"/>
    </source>
</evidence>
<dbReference type="PROSITE" id="PS00012">
    <property type="entry name" value="PHOSPHOPANTETHEINE"/>
    <property type="match status" value="1"/>
</dbReference>